<protein>
    <submittedName>
        <fullName evidence="2">Uncharacterized protein</fullName>
    </submittedName>
</protein>
<accession>A0A368T3Y4</accession>
<dbReference type="EMBL" id="QEIN01000117">
    <property type="protein sequence ID" value="RCV57076.1"/>
    <property type="molecule type" value="Genomic_DNA"/>
</dbReference>
<keyword evidence="1" id="KW-0472">Membrane</keyword>
<sequence>MLPAGRLRPAEEAGAAAATALRYRRLGTVVRRGEAGMRNALRRTGAAAAVLLFTLLPSGIAFGLGVTEAPPAFAASRGQGTPGTFTAVRQECDSTRGGPVCEWHGTFTSADGTVRIADAAVGADTGVEAAGDRAELLLNGGRLHREGTGEWRTWAFWGVLGAAGLAAHAALAVRWTLRRMRGRRSGAPAGPAR</sequence>
<keyword evidence="1" id="KW-1133">Transmembrane helix</keyword>
<evidence type="ECO:0000313" key="2">
    <source>
        <dbReference type="EMBL" id="RCV57076.1"/>
    </source>
</evidence>
<evidence type="ECO:0000313" key="3">
    <source>
        <dbReference type="Proteomes" id="UP000253318"/>
    </source>
</evidence>
<keyword evidence="1" id="KW-0812">Transmembrane</keyword>
<dbReference type="AlphaFoldDB" id="A0A368T3Y4"/>
<reference evidence="2 3" key="1">
    <citation type="submission" date="2018-04" db="EMBL/GenBank/DDBJ databases">
        <title>Novel actinobacteria from marine sediment.</title>
        <authorList>
            <person name="Ng Z.Y."/>
            <person name="Tan G.Y.A."/>
        </authorList>
    </citation>
    <scope>NUCLEOTIDE SEQUENCE [LARGE SCALE GENOMIC DNA]</scope>
    <source>
        <strain evidence="2 3">TPS81</strain>
    </source>
</reference>
<keyword evidence="3" id="KW-1185">Reference proteome</keyword>
<feature type="transmembrane region" description="Helical" evidence="1">
    <location>
        <begin position="154"/>
        <end position="177"/>
    </location>
</feature>
<feature type="transmembrane region" description="Helical" evidence="1">
    <location>
        <begin position="46"/>
        <end position="66"/>
    </location>
</feature>
<comment type="caution">
    <text evidence="2">The sequence shown here is derived from an EMBL/GenBank/DDBJ whole genome shotgun (WGS) entry which is preliminary data.</text>
</comment>
<dbReference type="Proteomes" id="UP000253318">
    <property type="component" value="Unassembled WGS sequence"/>
</dbReference>
<name>A0A368T3Y4_9ACTN</name>
<proteinExistence type="predicted"/>
<organism evidence="2 3">
    <name type="scientific">Marinitenerispora sediminis</name>
    <dbReference type="NCBI Taxonomy" id="1931232"/>
    <lineage>
        <taxon>Bacteria</taxon>
        <taxon>Bacillati</taxon>
        <taxon>Actinomycetota</taxon>
        <taxon>Actinomycetes</taxon>
        <taxon>Streptosporangiales</taxon>
        <taxon>Nocardiopsidaceae</taxon>
        <taxon>Marinitenerispora</taxon>
    </lineage>
</organism>
<gene>
    <name evidence="2" type="ORF">DEF24_15640</name>
</gene>
<evidence type="ECO:0000256" key="1">
    <source>
        <dbReference type="SAM" id="Phobius"/>
    </source>
</evidence>